<accession>A0A834ZKW5</accession>
<dbReference type="Proteomes" id="UP000655225">
    <property type="component" value="Unassembled WGS sequence"/>
</dbReference>
<dbReference type="EMBL" id="JABCRI010000006">
    <property type="protein sequence ID" value="KAF8405591.1"/>
    <property type="molecule type" value="Genomic_DNA"/>
</dbReference>
<dbReference type="PANTHER" id="PTHR35714:SF1">
    <property type="entry name" value="OS02G0715300 PROTEIN"/>
    <property type="match status" value="1"/>
</dbReference>
<gene>
    <name evidence="1" type="ORF">HHK36_010498</name>
</gene>
<proteinExistence type="predicted"/>
<dbReference type="AlphaFoldDB" id="A0A834ZKW5"/>
<reference evidence="1 2" key="1">
    <citation type="submission" date="2020-04" db="EMBL/GenBank/DDBJ databases">
        <title>Plant Genome Project.</title>
        <authorList>
            <person name="Zhang R.-G."/>
        </authorList>
    </citation>
    <scope>NUCLEOTIDE SEQUENCE [LARGE SCALE GENOMIC DNA]</scope>
    <source>
        <strain evidence="1">YNK0</strain>
        <tissue evidence="1">Leaf</tissue>
    </source>
</reference>
<dbReference type="OrthoDB" id="760044at2759"/>
<evidence type="ECO:0000313" key="1">
    <source>
        <dbReference type="EMBL" id="KAF8405591.1"/>
    </source>
</evidence>
<dbReference type="PANTHER" id="PTHR35714">
    <property type="entry name" value="OS02G0715300 PROTEIN"/>
    <property type="match status" value="1"/>
</dbReference>
<sequence>MSSIFESFQKRSFFPSIPINQALPVSQPDSNENGLRRRISALSVRIQPISSPASSWAFGRSKSMSSLGDFAGGSMRKWWDWILSRKPNFARDLEINEEESAVLGSHNKGSWRHVFYKVRSQLRRLVGSDHVGLPQTFRFYMWVNLDRNSSYPDRETGKLSYGSD</sequence>
<comment type="caution">
    <text evidence="1">The sequence shown here is derived from an EMBL/GenBank/DDBJ whole genome shotgun (WGS) entry which is preliminary data.</text>
</comment>
<evidence type="ECO:0000313" key="2">
    <source>
        <dbReference type="Proteomes" id="UP000655225"/>
    </source>
</evidence>
<name>A0A834ZKW5_TETSI</name>
<organism evidence="1 2">
    <name type="scientific">Tetracentron sinense</name>
    <name type="common">Spur-leaf</name>
    <dbReference type="NCBI Taxonomy" id="13715"/>
    <lineage>
        <taxon>Eukaryota</taxon>
        <taxon>Viridiplantae</taxon>
        <taxon>Streptophyta</taxon>
        <taxon>Embryophyta</taxon>
        <taxon>Tracheophyta</taxon>
        <taxon>Spermatophyta</taxon>
        <taxon>Magnoliopsida</taxon>
        <taxon>Trochodendrales</taxon>
        <taxon>Trochodendraceae</taxon>
        <taxon>Tetracentron</taxon>
    </lineage>
</organism>
<dbReference type="OMA" id="LRQWWQW"/>
<keyword evidence="2" id="KW-1185">Reference proteome</keyword>
<protein>
    <submittedName>
        <fullName evidence="1">Uncharacterized protein</fullName>
    </submittedName>
</protein>